<dbReference type="GO" id="GO:0008236">
    <property type="term" value="F:serine-type peptidase activity"/>
    <property type="evidence" value="ECO:0007669"/>
    <property type="project" value="InterPro"/>
</dbReference>
<dbReference type="Gene3D" id="2.30.42.10">
    <property type="match status" value="1"/>
</dbReference>
<dbReference type="PANTHER" id="PTHR32060:SF22">
    <property type="entry name" value="CARBOXYL-TERMINAL-PROCESSING PEPTIDASE 3, CHLOROPLASTIC"/>
    <property type="match status" value="1"/>
</dbReference>
<dbReference type="GO" id="GO:0006508">
    <property type="term" value="P:proteolysis"/>
    <property type="evidence" value="ECO:0007669"/>
    <property type="project" value="InterPro"/>
</dbReference>
<dbReference type="SUPFAM" id="SSF50156">
    <property type="entry name" value="PDZ domain-like"/>
    <property type="match status" value="1"/>
</dbReference>
<comment type="caution">
    <text evidence="2">The sequence shown here is derived from an EMBL/GenBank/DDBJ whole genome shotgun (WGS) entry which is preliminary data.</text>
</comment>
<feature type="domain" description="Tail specific protease" evidence="1">
    <location>
        <begin position="333"/>
        <end position="550"/>
    </location>
</feature>
<evidence type="ECO:0000313" key="3">
    <source>
        <dbReference type="Proteomes" id="UP000886879"/>
    </source>
</evidence>
<sequence>MKWTWKRTLAAVCAGVCVAGCAAYWLGKSSDIIRSGVEVDALTAQQEENLYKLGKVWGYVKYHHPAVVSGEVDWDQALFDALPSVLEAASGEAANQALAQWLEEYPVPDTEGQEAPQGVEGVEGVEIVVTPDDEWTQDETWLGQEVSQYLTQLREQPVEAGKLWMNFQMESKGSFDTQDDGAKLLGLFRFWNTYEYFSPYVSLTDQDWDTVLQEGIRPVVETDTMGDYILALAQVTAQTGDGHVVFNDSNPPSVWWNQYGDYYLPCSLTLAEGQLVVAQTDGEDTGLQPGDVLVEVDGTTIEQRLTQLRRYFVFSREDAYLNQIQAQLVQTKGATAQVTVLRKGEEVQLQVGTTKNWYREKNPYQTGLLEGENIGYLDPSTVTSHGQLEEWMGQVQDTDGLILDLRHYPGFSMHNELGEFLIPQPTEFARMSFPDPTTPGQFFTVEGACSCGKGWLAQTGQGDQEYPSYSGKVVILMDQRSQSRSEYTIMALRQCPQAVVVGTPSIGTDGDMETLPLPGGLTVTFTGRGVYTPEGEQTQRVGLQPDVWCEPTLDGIRAGRDELVEQAIAIIQGDTQ</sequence>
<dbReference type="PANTHER" id="PTHR32060">
    <property type="entry name" value="TAIL-SPECIFIC PROTEASE"/>
    <property type="match status" value="1"/>
</dbReference>
<reference evidence="2" key="2">
    <citation type="journal article" date="2021" name="PeerJ">
        <title>Extensive microbial diversity within the chicken gut microbiome revealed by metagenomics and culture.</title>
        <authorList>
            <person name="Gilroy R."/>
            <person name="Ravi A."/>
            <person name="Getino M."/>
            <person name="Pursley I."/>
            <person name="Horton D.L."/>
            <person name="Alikhan N.F."/>
            <person name="Baker D."/>
            <person name="Gharbi K."/>
            <person name="Hall N."/>
            <person name="Watson M."/>
            <person name="Adriaenssens E.M."/>
            <person name="Foster-Nyarko E."/>
            <person name="Jarju S."/>
            <person name="Secka A."/>
            <person name="Antonio M."/>
            <person name="Oren A."/>
            <person name="Chaudhuri R.R."/>
            <person name="La Ragione R."/>
            <person name="Hildebrand F."/>
            <person name="Pallen M.J."/>
        </authorList>
    </citation>
    <scope>NUCLEOTIDE SEQUENCE</scope>
    <source>
        <strain evidence="2">ChiGjej2B2-12916</strain>
    </source>
</reference>
<reference evidence="2" key="1">
    <citation type="submission" date="2020-10" db="EMBL/GenBank/DDBJ databases">
        <authorList>
            <person name="Gilroy R."/>
        </authorList>
    </citation>
    <scope>NUCLEOTIDE SEQUENCE</scope>
    <source>
        <strain evidence="2">ChiGjej2B2-12916</strain>
    </source>
</reference>
<dbReference type="Proteomes" id="UP000886879">
    <property type="component" value="Unassembled WGS sequence"/>
</dbReference>
<organism evidence="2 3">
    <name type="scientific">Candidatus Enterenecus faecium</name>
    <dbReference type="NCBI Taxonomy" id="2840780"/>
    <lineage>
        <taxon>Bacteria</taxon>
        <taxon>Bacillati</taxon>
        <taxon>Bacillota</taxon>
        <taxon>Clostridia</taxon>
        <taxon>Eubacteriales</taxon>
        <taxon>Candidatus Enterenecus</taxon>
    </lineage>
</organism>
<evidence type="ECO:0000313" key="2">
    <source>
        <dbReference type="EMBL" id="HIQ60377.1"/>
    </source>
</evidence>
<accession>A0A9D0YQM7</accession>
<dbReference type="GO" id="GO:0007165">
    <property type="term" value="P:signal transduction"/>
    <property type="evidence" value="ECO:0007669"/>
    <property type="project" value="TreeGrafter"/>
</dbReference>
<dbReference type="EMBL" id="DVFO01000019">
    <property type="protein sequence ID" value="HIQ60377.1"/>
    <property type="molecule type" value="Genomic_DNA"/>
</dbReference>
<dbReference type="SMART" id="SM00245">
    <property type="entry name" value="TSPc"/>
    <property type="match status" value="1"/>
</dbReference>
<gene>
    <name evidence="2" type="ORF">IAD31_02115</name>
</gene>
<dbReference type="Gene3D" id="3.90.226.10">
    <property type="entry name" value="2-enoyl-CoA Hydratase, Chain A, domain 1"/>
    <property type="match status" value="1"/>
</dbReference>
<dbReference type="Pfam" id="PF03572">
    <property type="entry name" value="Peptidase_S41"/>
    <property type="match status" value="1"/>
</dbReference>
<dbReference type="InterPro" id="IPR029045">
    <property type="entry name" value="ClpP/crotonase-like_dom_sf"/>
</dbReference>
<name>A0A9D0YQM7_9FIRM</name>
<evidence type="ECO:0000259" key="1">
    <source>
        <dbReference type="SMART" id="SM00245"/>
    </source>
</evidence>
<dbReference type="InterPro" id="IPR036034">
    <property type="entry name" value="PDZ_sf"/>
</dbReference>
<dbReference type="AlphaFoldDB" id="A0A9D0YQM7"/>
<protein>
    <recommendedName>
        <fullName evidence="1">Tail specific protease domain-containing protein</fullName>
    </recommendedName>
</protein>
<dbReference type="InterPro" id="IPR005151">
    <property type="entry name" value="Tail-specific_protease"/>
</dbReference>
<proteinExistence type="predicted"/>
<dbReference type="SUPFAM" id="SSF52096">
    <property type="entry name" value="ClpP/crotonase"/>
    <property type="match status" value="1"/>
</dbReference>
<dbReference type="GO" id="GO:0030288">
    <property type="term" value="C:outer membrane-bounded periplasmic space"/>
    <property type="evidence" value="ECO:0007669"/>
    <property type="project" value="TreeGrafter"/>
</dbReference>
<dbReference type="GO" id="GO:0004175">
    <property type="term" value="F:endopeptidase activity"/>
    <property type="evidence" value="ECO:0007669"/>
    <property type="project" value="TreeGrafter"/>
</dbReference>